<keyword evidence="3" id="KW-1185">Reference proteome</keyword>
<keyword evidence="1" id="KW-0812">Transmembrane</keyword>
<comment type="caution">
    <text evidence="2">The sequence shown here is derived from an EMBL/GenBank/DDBJ whole genome shotgun (WGS) entry which is preliminary data.</text>
</comment>
<proteinExistence type="predicted"/>
<gene>
    <name evidence="2" type="ORF">GCM10025783_03430</name>
</gene>
<reference evidence="3" key="1">
    <citation type="journal article" date="2019" name="Int. J. Syst. Evol. Microbiol.">
        <title>The Global Catalogue of Microorganisms (GCM) 10K type strain sequencing project: providing services to taxonomists for standard genome sequencing and annotation.</title>
        <authorList>
            <consortium name="The Broad Institute Genomics Platform"/>
            <consortium name="The Broad Institute Genome Sequencing Center for Infectious Disease"/>
            <person name="Wu L."/>
            <person name="Ma J."/>
        </authorList>
    </citation>
    <scope>NUCLEOTIDE SEQUENCE [LARGE SCALE GENOMIC DNA]</scope>
    <source>
        <strain evidence="3">JCM 19015</strain>
    </source>
</reference>
<dbReference type="EMBL" id="BAABLP010000001">
    <property type="protein sequence ID" value="GAA4736554.1"/>
    <property type="molecule type" value="Genomic_DNA"/>
</dbReference>
<keyword evidence="1" id="KW-0472">Membrane</keyword>
<evidence type="ECO:0000313" key="3">
    <source>
        <dbReference type="Proteomes" id="UP001500121"/>
    </source>
</evidence>
<dbReference type="Proteomes" id="UP001500121">
    <property type="component" value="Unassembled WGS sequence"/>
</dbReference>
<accession>A0ABP8YSR8</accession>
<organism evidence="2 3">
    <name type="scientific">Amnibacterium soli</name>
    <dbReference type="NCBI Taxonomy" id="1282736"/>
    <lineage>
        <taxon>Bacteria</taxon>
        <taxon>Bacillati</taxon>
        <taxon>Actinomycetota</taxon>
        <taxon>Actinomycetes</taxon>
        <taxon>Micrococcales</taxon>
        <taxon>Microbacteriaceae</taxon>
        <taxon>Amnibacterium</taxon>
    </lineage>
</organism>
<evidence type="ECO:0008006" key="4">
    <source>
        <dbReference type="Google" id="ProtNLM"/>
    </source>
</evidence>
<dbReference type="RefSeq" id="WP_345479191.1">
    <property type="nucleotide sequence ID" value="NZ_BAABLP010000001.1"/>
</dbReference>
<evidence type="ECO:0000256" key="1">
    <source>
        <dbReference type="SAM" id="Phobius"/>
    </source>
</evidence>
<keyword evidence="1" id="KW-1133">Transmembrane helix</keyword>
<sequence>MLGLLLAVTPTPSPTSPVDENAVTPGVVGFLAILFVTLVTVLLIVDMVRRIRRIRYRNELAERRLQEQPPNS</sequence>
<name>A0ABP8YSR8_9MICO</name>
<protein>
    <recommendedName>
        <fullName evidence="4">CcmD family protein</fullName>
    </recommendedName>
</protein>
<evidence type="ECO:0000313" key="2">
    <source>
        <dbReference type="EMBL" id="GAA4736554.1"/>
    </source>
</evidence>
<feature type="transmembrane region" description="Helical" evidence="1">
    <location>
        <begin position="27"/>
        <end position="48"/>
    </location>
</feature>